<dbReference type="InterPro" id="IPR036688">
    <property type="entry name" value="MoeA_C_domain_IV_sf"/>
</dbReference>
<dbReference type="GO" id="GO:0006777">
    <property type="term" value="P:Mo-molybdopterin cofactor biosynthetic process"/>
    <property type="evidence" value="ECO:0007669"/>
    <property type="project" value="UniProtKB-UniRule"/>
</dbReference>
<dbReference type="NCBIfam" id="NF045515">
    <property type="entry name" value="Glp_gephyrin"/>
    <property type="match status" value="1"/>
</dbReference>
<dbReference type="GO" id="GO:0046872">
    <property type="term" value="F:metal ion binding"/>
    <property type="evidence" value="ECO:0007669"/>
    <property type="project" value="UniProtKB-UniRule"/>
</dbReference>
<gene>
    <name evidence="9" type="ordered locus">Dvul_2035</name>
</gene>
<dbReference type="Proteomes" id="UP000009173">
    <property type="component" value="Chromosome"/>
</dbReference>
<protein>
    <recommendedName>
        <fullName evidence="6">Molybdopterin molybdenumtransferase</fullName>
        <ecNumber evidence="6">2.10.1.1</ecNumber>
    </recommendedName>
</protein>
<dbReference type="PANTHER" id="PTHR10192">
    <property type="entry name" value="MOLYBDOPTERIN BIOSYNTHESIS PROTEIN"/>
    <property type="match status" value="1"/>
</dbReference>
<comment type="function">
    <text evidence="1 6">Catalyzes the insertion of molybdate into adenylated molybdopterin with the concomitant release of AMP.</text>
</comment>
<dbReference type="GO" id="GO:0005829">
    <property type="term" value="C:cytosol"/>
    <property type="evidence" value="ECO:0007669"/>
    <property type="project" value="TreeGrafter"/>
</dbReference>
<dbReference type="Pfam" id="PF03453">
    <property type="entry name" value="MoeA_N"/>
    <property type="match status" value="1"/>
</dbReference>
<evidence type="ECO:0000256" key="1">
    <source>
        <dbReference type="ARBA" id="ARBA00002901"/>
    </source>
</evidence>
<name>A0A0H3A8V4_NITV4</name>
<evidence type="ECO:0000256" key="6">
    <source>
        <dbReference type="RuleBase" id="RU365090"/>
    </source>
</evidence>
<dbReference type="CDD" id="cd00887">
    <property type="entry name" value="MoeA"/>
    <property type="match status" value="1"/>
</dbReference>
<dbReference type="Gene3D" id="2.170.190.11">
    <property type="entry name" value="Molybdopterin biosynthesis moea protein, domain 3"/>
    <property type="match status" value="1"/>
</dbReference>
<dbReference type="Pfam" id="PF03454">
    <property type="entry name" value="MoeA_C"/>
    <property type="match status" value="1"/>
</dbReference>
<sequence length="445" mass="46830">MQQRFFRVLTVSELVALLRTCAPLGAECPTAGRSDSLPVEDAASLDSSDASTSLESSGSLDSLDGRVLAKAVVARENLPATHRAAMDGYAVRAADLFGASEGSPAYLDVVGHSAIDARPDVTLGPGQCLGIVTGGTLPEGADAVLMVEYAHDLGGGAIEAHRPVAPWENVMLRAEDAEEGRVVLPAGTLLRPQEVGLLAALGETAPLVHRRPRVAVISTGDELVPADATPRDGQIRDVNTHTLACLVRRAGAVPRCMGLVPDVLPALEAALRQGLETADVVLLSGGSSVGVRDLTVAALERIEGAELLCHGVAISPGKPLIVARVGEKLVWGLPGQVTSAQVVMHVLGMPFLRHLAGWQDAFDMSRWPSRRAVLARNTATRQGREDYIRVRLDPRPDDLPEAVPLFGKSGLLKTLVGSDGVVRIPAEVEGLERGALVDVLLFGER</sequence>
<proteinExistence type="inferred from homology"/>
<evidence type="ECO:0000259" key="8">
    <source>
        <dbReference type="SMART" id="SM00852"/>
    </source>
</evidence>
<comment type="cofactor">
    <cofactor evidence="6">
        <name>Mg(2+)</name>
        <dbReference type="ChEBI" id="CHEBI:18420"/>
    </cofactor>
</comment>
<dbReference type="SMART" id="SM00852">
    <property type="entry name" value="MoCF_biosynth"/>
    <property type="match status" value="1"/>
</dbReference>
<evidence type="ECO:0000256" key="3">
    <source>
        <dbReference type="ARBA" id="ARBA00010763"/>
    </source>
</evidence>
<dbReference type="Gene3D" id="3.40.980.10">
    <property type="entry name" value="MoaB/Mog-like domain"/>
    <property type="match status" value="1"/>
</dbReference>
<organism evidence="9 10">
    <name type="scientific">Nitratidesulfovibrio vulgaris (strain DP4)</name>
    <name type="common">Desulfovibrio vulgaris</name>
    <dbReference type="NCBI Taxonomy" id="391774"/>
    <lineage>
        <taxon>Bacteria</taxon>
        <taxon>Pseudomonadati</taxon>
        <taxon>Thermodesulfobacteriota</taxon>
        <taxon>Desulfovibrionia</taxon>
        <taxon>Desulfovibrionales</taxon>
        <taxon>Desulfovibrionaceae</taxon>
        <taxon>Nitratidesulfovibrio</taxon>
    </lineage>
</organism>
<keyword evidence="6" id="KW-0500">Molybdenum</keyword>
<keyword evidence="6" id="KW-0808">Transferase</keyword>
<evidence type="ECO:0000256" key="7">
    <source>
        <dbReference type="SAM" id="MobiDB-lite"/>
    </source>
</evidence>
<dbReference type="InterPro" id="IPR038987">
    <property type="entry name" value="MoeA-like"/>
</dbReference>
<dbReference type="Pfam" id="PF00994">
    <property type="entry name" value="MoCF_biosynth"/>
    <property type="match status" value="1"/>
</dbReference>
<feature type="compositionally biased region" description="Low complexity" evidence="7">
    <location>
        <begin position="41"/>
        <end position="60"/>
    </location>
</feature>
<dbReference type="Gene3D" id="2.40.340.10">
    <property type="entry name" value="MoeA, C-terminal, domain IV"/>
    <property type="match status" value="1"/>
</dbReference>
<dbReference type="UniPathway" id="UPA00344"/>
<comment type="catalytic activity">
    <reaction evidence="5">
        <text>adenylyl-molybdopterin + molybdate = Mo-molybdopterin + AMP + H(+)</text>
        <dbReference type="Rhea" id="RHEA:35047"/>
        <dbReference type="ChEBI" id="CHEBI:15378"/>
        <dbReference type="ChEBI" id="CHEBI:36264"/>
        <dbReference type="ChEBI" id="CHEBI:62727"/>
        <dbReference type="ChEBI" id="CHEBI:71302"/>
        <dbReference type="ChEBI" id="CHEBI:456215"/>
        <dbReference type="EC" id="2.10.1.1"/>
    </reaction>
</comment>
<keyword evidence="6" id="KW-0460">Magnesium</keyword>
<dbReference type="InterPro" id="IPR005110">
    <property type="entry name" value="MoeA_linker/N"/>
</dbReference>
<keyword evidence="6" id="KW-0479">Metal-binding</keyword>
<evidence type="ECO:0000256" key="4">
    <source>
        <dbReference type="ARBA" id="ARBA00023150"/>
    </source>
</evidence>
<dbReference type="EMBL" id="CP000527">
    <property type="protein sequence ID" value="ABM29051.1"/>
    <property type="molecule type" value="Genomic_DNA"/>
</dbReference>
<evidence type="ECO:0000313" key="9">
    <source>
        <dbReference type="EMBL" id="ABM29051.1"/>
    </source>
</evidence>
<dbReference type="KEGG" id="dvl:Dvul_2035"/>
<dbReference type="SUPFAM" id="SSF53218">
    <property type="entry name" value="Molybdenum cofactor biosynthesis proteins"/>
    <property type="match status" value="1"/>
</dbReference>
<evidence type="ECO:0000256" key="2">
    <source>
        <dbReference type="ARBA" id="ARBA00005046"/>
    </source>
</evidence>
<dbReference type="EC" id="2.10.1.1" evidence="6"/>
<dbReference type="NCBIfam" id="TIGR00177">
    <property type="entry name" value="molyb_syn"/>
    <property type="match status" value="1"/>
</dbReference>
<dbReference type="GO" id="GO:0061599">
    <property type="term" value="F:molybdopterin molybdotransferase activity"/>
    <property type="evidence" value="ECO:0007669"/>
    <property type="project" value="UniProtKB-UniRule"/>
</dbReference>
<evidence type="ECO:0000313" key="10">
    <source>
        <dbReference type="Proteomes" id="UP000009173"/>
    </source>
</evidence>
<dbReference type="SUPFAM" id="SSF63882">
    <property type="entry name" value="MoeA N-terminal region -like"/>
    <property type="match status" value="1"/>
</dbReference>
<accession>A0A0H3A8V4</accession>
<evidence type="ECO:0000256" key="5">
    <source>
        <dbReference type="ARBA" id="ARBA00047317"/>
    </source>
</evidence>
<dbReference type="PANTHER" id="PTHR10192:SF5">
    <property type="entry name" value="GEPHYRIN"/>
    <property type="match status" value="1"/>
</dbReference>
<feature type="region of interest" description="Disordered" evidence="7">
    <location>
        <begin position="29"/>
        <end position="60"/>
    </location>
</feature>
<dbReference type="InterPro" id="IPR001453">
    <property type="entry name" value="MoaB/Mog_dom"/>
</dbReference>
<dbReference type="AlphaFoldDB" id="A0A0H3A8V4"/>
<dbReference type="InterPro" id="IPR036135">
    <property type="entry name" value="MoeA_linker/N_sf"/>
</dbReference>
<dbReference type="Gene3D" id="3.90.105.10">
    <property type="entry name" value="Molybdopterin biosynthesis moea protein, domain 2"/>
    <property type="match status" value="1"/>
</dbReference>
<feature type="domain" description="MoaB/Mog" evidence="8">
    <location>
        <begin position="215"/>
        <end position="354"/>
    </location>
</feature>
<dbReference type="SUPFAM" id="SSF63867">
    <property type="entry name" value="MoeA C-terminal domain-like"/>
    <property type="match status" value="1"/>
</dbReference>
<dbReference type="InterPro" id="IPR036425">
    <property type="entry name" value="MoaB/Mog-like_dom_sf"/>
</dbReference>
<dbReference type="HOGENOM" id="CLU_010186_7_2_7"/>
<dbReference type="RefSeq" id="WP_011792615.1">
    <property type="nucleotide sequence ID" value="NC_008751.1"/>
</dbReference>
<comment type="similarity">
    <text evidence="3 6">Belongs to the MoeA family.</text>
</comment>
<comment type="pathway">
    <text evidence="2 6">Cofactor biosynthesis; molybdopterin biosynthesis.</text>
</comment>
<dbReference type="InterPro" id="IPR005111">
    <property type="entry name" value="MoeA_C_domain_IV"/>
</dbReference>
<reference evidence="10" key="1">
    <citation type="journal article" date="2009" name="Environ. Microbiol.">
        <title>Contribution of mobile genetic elements to Desulfovibrio vulgaris genome plasticity.</title>
        <authorList>
            <person name="Walker C.B."/>
            <person name="Stolyar S."/>
            <person name="Chivian D."/>
            <person name="Pinel N."/>
            <person name="Gabster J.A."/>
            <person name="Dehal P.S."/>
            <person name="He Z."/>
            <person name="Yang Z.K."/>
            <person name="Yen H.C."/>
            <person name="Zhou J."/>
            <person name="Wall J.D."/>
            <person name="Hazen T.C."/>
            <person name="Arkin A.P."/>
            <person name="Stahl D.A."/>
        </authorList>
    </citation>
    <scope>NUCLEOTIDE SEQUENCE [LARGE SCALE GENOMIC DNA]</scope>
    <source>
        <strain evidence="10">DP4</strain>
    </source>
</reference>
<keyword evidence="4 6" id="KW-0501">Molybdenum cofactor biosynthesis</keyword>